<organism evidence="2 3">
    <name type="scientific">Neorhizobium huautlense</name>
    <dbReference type="NCBI Taxonomy" id="67774"/>
    <lineage>
        <taxon>Bacteria</taxon>
        <taxon>Pseudomonadati</taxon>
        <taxon>Pseudomonadota</taxon>
        <taxon>Alphaproteobacteria</taxon>
        <taxon>Hyphomicrobiales</taxon>
        <taxon>Rhizobiaceae</taxon>
        <taxon>Rhizobium/Agrobacterium group</taxon>
        <taxon>Neorhizobium</taxon>
    </lineage>
</organism>
<comment type="caution">
    <text evidence="2">The sequence shown here is derived from an EMBL/GenBank/DDBJ whole genome shotgun (WGS) entry which is preliminary data.</text>
</comment>
<name>A0ABT9PSN2_9HYPH</name>
<gene>
    <name evidence="2" type="ORF">J2T09_001968</name>
</gene>
<protein>
    <submittedName>
        <fullName evidence="2">Uncharacterized protein</fullName>
    </submittedName>
</protein>
<evidence type="ECO:0000256" key="1">
    <source>
        <dbReference type="SAM" id="MobiDB-lite"/>
    </source>
</evidence>
<evidence type="ECO:0000313" key="3">
    <source>
        <dbReference type="Proteomes" id="UP001241472"/>
    </source>
</evidence>
<sequence length="532" mass="56392">MNNPILPTLDGLLGLAQTFSENASQKNWAEIEDLEKEHGASDGNVRQMLSNGTSLSTLAGPADLLQRASAAWDGKADASGMSRAEILVEESAEFSSPATALQEAETGAELHSGSSEISPSPLSGNSGKPVSGPQPSMMQSADWNGVSEVALAPVSADAGKERVIEAAIAGVEHALATSGPAASAQKLHAATRSLSAEQVSVLLDNAAPLITRLVEQAAHSENAVGVTDEKPRDAKAALVLAHVAAAIDKDPRPPSSIRLLRDIGTILLAPANQNDNAVFSGLVRTIAVGAGVRLVLAVADELAHRDGNPSRAKALVTLMLSAFADLGARIEAAYSDVLQQVGPLCLEWLAWRDEGEERAIARLIEHLQRQPAALEDMAPKLERLEQVGLETFRAVRDLAAFALDPRLETVRGHFLNSPEIFGAISGSRMAIRDMRHAMTVPSAGNRDETLDMVRLTLTDIGFSAPRAAFLAELCELENNALMLGAGWTALESFQFMEQQGRAFQRLLSFLNGQFVMAAAPDVIGFGDDDMQV</sequence>
<dbReference type="Proteomes" id="UP001241472">
    <property type="component" value="Unassembled WGS sequence"/>
</dbReference>
<feature type="region of interest" description="Disordered" evidence="1">
    <location>
        <begin position="97"/>
        <end position="138"/>
    </location>
</feature>
<accession>A0ABT9PSN2</accession>
<evidence type="ECO:0000313" key="2">
    <source>
        <dbReference type="EMBL" id="MDP9837216.1"/>
    </source>
</evidence>
<keyword evidence="3" id="KW-1185">Reference proteome</keyword>
<dbReference type="EMBL" id="JAUSRF010000005">
    <property type="protein sequence ID" value="MDP9837216.1"/>
    <property type="molecule type" value="Genomic_DNA"/>
</dbReference>
<proteinExistence type="predicted"/>
<reference evidence="2 3" key="1">
    <citation type="submission" date="2023-07" db="EMBL/GenBank/DDBJ databases">
        <title>Sorghum-associated microbial communities from plants grown in Nebraska, USA.</title>
        <authorList>
            <person name="Schachtman D."/>
        </authorList>
    </citation>
    <scope>NUCLEOTIDE SEQUENCE [LARGE SCALE GENOMIC DNA]</scope>
    <source>
        <strain evidence="2 3">DS1307</strain>
    </source>
</reference>
<feature type="compositionally biased region" description="Low complexity" evidence="1">
    <location>
        <begin position="109"/>
        <end position="126"/>
    </location>
</feature>
<dbReference type="RefSeq" id="WP_306833716.1">
    <property type="nucleotide sequence ID" value="NZ_JAUSRF010000005.1"/>
</dbReference>